<evidence type="ECO:0000256" key="10">
    <source>
        <dbReference type="ARBA" id="ARBA00030399"/>
    </source>
</evidence>
<comment type="similarity">
    <text evidence="13">Belongs to the class I-like SAM-binding methyltransferase superfamily. RsmB/NOP family.</text>
</comment>
<feature type="binding site" evidence="13">
    <location>
        <begin position="248"/>
        <end position="254"/>
    </location>
    <ligand>
        <name>S-adenosyl-L-methionine</name>
        <dbReference type="ChEBI" id="CHEBI:59789"/>
    </ligand>
</feature>
<name>A0A136Q2Q7_9FIRM</name>
<dbReference type="GO" id="GO:0005737">
    <property type="term" value="C:cytoplasm"/>
    <property type="evidence" value="ECO:0007669"/>
    <property type="project" value="UniProtKB-SubCell"/>
</dbReference>
<dbReference type="InterPro" id="IPR001678">
    <property type="entry name" value="MeTrfase_RsmB-F_NOP2_dom"/>
</dbReference>
<proteinExistence type="inferred from homology"/>
<dbReference type="GO" id="GO:0006355">
    <property type="term" value="P:regulation of DNA-templated transcription"/>
    <property type="evidence" value="ECO:0007669"/>
    <property type="project" value="InterPro"/>
</dbReference>
<keyword evidence="16" id="KW-1185">Reference proteome</keyword>
<dbReference type="PANTHER" id="PTHR22807:SF53">
    <property type="entry name" value="RIBOSOMAL RNA SMALL SUBUNIT METHYLTRANSFERASE B-RELATED"/>
    <property type="match status" value="1"/>
</dbReference>
<dbReference type="InterPro" id="IPR004573">
    <property type="entry name" value="rRNA_ssu_MeTfrase_B"/>
</dbReference>
<evidence type="ECO:0000256" key="6">
    <source>
        <dbReference type="ARBA" id="ARBA00022603"/>
    </source>
</evidence>
<accession>A0A136Q2Q7</accession>
<dbReference type="RefSeq" id="WP_066518593.1">
    <property type="nucleotide sequence ID" value="NZ_CABMOF010000001.1"/>
</dbReference>
<evidence type="ECO:0000256" key="2">
    <source>
        <dbReference type="ARBA" id="ARBA00004496"/>
    </source>
</evidence>
<dbReference type="PANTHER" id="PTHR22807">
    <property type="entry name" value="NOP2 YEAST -RELATED NOL1/NOP2/FMU SUN DOMAIN-CONTAINING"/>
    <property type="match status" value="1"/>
</dbReference>
<keyword evidence="9 13" id="KW-0694">RNA-binding</keyword>
<feature type="domain" description="SAM-dependent MTase RsmB/NOP-type" evidence="14">
    <location>
        <begin position="155"/>
        <end position="432"/>
    </location>
</feature>
<dbReference type="KEGG" id="cmiu:B1H56_04220"/>
<dbReference type="NCBIfam" id="NF011494">
    <property type="entry name" value="PRK14902.1"/>
    <property type="match status" value="1"/>
</dbReference>
<dbReference type="Gene3D" id="1.10.940.10">
    <property type="entry name" value="NusB-like"/>
    <property type="match status" value="1"/>
</dbReference>
<dbReference type="InterPro" id="IPR035926">
    <property type="entry name" value="NusB-like_sf"/>
</dbReference>
<evidence type="ECO:0000313" key="15">
    <source>
        <dbReference type="EMBL" id="KXK64968.1"/>
    </source>
</evidence>
<dbReference type="NCBIfam" id="TIGR00563">
    <property type="entry name" value="rsmB"/>
    <property type="match status" value="1"/>
</dbReference>
<dbReference type="OrthoDB" id="9810297at2"/>
<dbReference type="EC" id="2.1.1.176" evidence="3"/>
<dbReference type="InterPro" id="IPR049560">
    <property type="entry name" value="MeTrfase_RsmB-F_NOP2_cat"/>
</dbReference>
<evidence type="ECO:0000256" key="11">
    <source>
        <dbReference type="ARBA" id="ARBA00031088"/>
    </source>
</evidence>
<protein>
    <recommendedName>
        <fullName evidence="3">16S rRNA (cytosine(967)-C(5))-methyltransferase</fullName>
        <ecNumber evidence="3">2.1.1.176</ecNumber>
    </recommendedName>
    <alternativeName>
        <fullName evidence="10">16S rRNA m5C967 methyltransferase</fullName>
    </alternativeName>
    <alternativeName>
        <fullName evidence="11">rRNA (cytosine-C(5)-)-methyltransferase RsmB</fullName>
    </alternativeName>
</protein>
<reference evidence="16" key="1">
    <citation type="submission" date="2016-02" db="EMBL/GenBank/DDBJ databases">
        <authorList>
            <person name="Mitreva M."/>
            <person name="Pepin K.H."/>
            <person name="Mihindukulasuriya K.A."/>
            <person name="Fulton R."/>
            <person name="Fronick C."/>
            <person name="O'Laughlin M."/>
            <person name="Miner T."/>
            <person name="Herter B."/>
            <person name="Rosa B.A."/>
            <person name="Cordes M."/>
            <person name="Tomlinson C."/>
            <person name="Wollam A."/>
            <person name="Palsikar V.B."/>
            <person name="Mardis E.R."/>
            <person name="Wilson R.K."/>
        </authorList>
    </citation>
    <scope>NUCLEOTIDE SEQUENCE [LARGE SCALE GENOMIC DNA]</scope>
    <source>
        <strain evidence="16">DSM 22607</strain>
    </source>
</reference>
<organism evidence="15 16">
    <name type="scientific">Christensenella minuta</name>
    <dbReference type="NCBI Taxonomy" id="626937"/>
    <lineage>
        <taxon>Bacteria</taxon>
        <taxon>Bacillati</taxon>
        <taxon>Bacillota</taxon>
        <taxon>Clostridia</taxon>
        <taxon>Christensenellales</taxon>
        <taxon>Christensenellaceae</taxon>
        <taxon>Christensenella</taxon>
    </lineage>
</organism>
<feature type="binding site" evidence="13">
    <location>
        <position position="316"/>
    </location>
    <ligand>
        <name>S-adenosyl-L-methionine</name>
        <dbReference type="ChEBI" id="CHEBI:59789"/>
    </ligand>
</feature>
<dbReference type="EMBL" id="LSZW01000063">
    <property type="protein sequence ID" value="KXK64968.1"/>
    <property type="molecule type" value="Genomic_DNA"/>
</dbReference>
<feature type="binding site" evidence="13">
    <location>
        <position position="298"/>
    </location>
    <ligand>
        <name>S-adenosyl-L-methionine</name>
        <dbReference type="ChEBI" id="CHEBI:59789"/>
    </ligand>
</feature>
<dbReference type="STRING" id="626937.HMPREF3293_02217"/>
<dbReference type="AlphaFoldDB" id="A0A136Q2Q7"/>
<dbReference type="Pfam" id="PF01189">
    <property type="entry name" value="Methyltr_RsmB-F"/>
    <property type="match status" value="1"/>
</dbReference>
<gene>
    <name evidence="15" type="ORF">HMPREF3293_02217</name>
</gene>
<dbReference type="SUPFAM" id="SSF48013">
    <property type="entry name" value="NusB-like"/>
    <property type="match status" value="1"/>
</dbReference>
<evidence type="ECO:0000256" key="5">
    <source>
        <dbReference type="ARBA" id="ARBA00022552"/>
    </source>
</evidence>
<evidence type="ECO:0000256" key="3">
    <source>
        <dbReference type="ARBA" id="ARBA00012140"/>
    </source>
</evidence>
<sequence length="432" mass="49125">MNARQAALEIVTNVLQNESYLNLECKRVLSTGWSVEDKRFITALANTTIENLFRIDYVLNQFITAKRVHSVIMNILRLGACQLLFFESVPVSAAVNESVKLAEKSGKRQLKGFVNAVLRNLSKNFGKIQYPDRDEDPVEYFHIFYSYPKWLCEQYIREYGEEQAEQMMSYTGDRSLTCVRLNRLRADHAPEGYLPGLYCEDAYYIKGMTAVDEIPEFGEGRITIQGEASQVTVCAAGIDKNNYVLDACAAPGGKSAYAAWFARDGKVVALELHRHRAELMKRTLERLGAKNTEIHIADASEYRLEWKEAFDVVLADVPCSALGLLYRKPDIKIFKKKEDIPALAAVQRQILETCALYVKPGGVLLYSTCTIDKAENEDNIRDFLRRHEEFAEDGLSPFLPGELKERTEDGMLQLFPHIDSIDGFFMARLRRL</sequence>
<comment type="function">
    <text evidence="1">Specifically methylates the cytosine at position 967 (m5C967) of 16S rRNA.</text>
</comment>
<comment type="caution">
    <text evidence="15">The sequence shown here is derived from an EMBL/GenBank/DDBJ whole genome shotgun (WGS) entry which is preliminary data.</text>
</comment>
<dbReference type="SUPFAM" id="SSF53335">
    <property type="entry name" value="S-adenosyl-L-methionine-dependent methyltransferases"/>
    <property type="match status" value="1"/>
</dbReference>
<evidence type="ECO:0000256" key="12">
    <source>
        <dbReference type="ARBA" id="ARBA00047283"/>
    </source>
</evidence>
<evidence type="ECO:0000256" key="4">
    <source>
        <dbReference type="ARBA" id="ARBA00022490"/>
    </source>
</evidence>
<dbReference type="CDD" id="cd02440">
    <property type="entry name" value="AdoMet_MTases"/>
    <property type="match status" value="1"/>
</dbReference>
<dbReference type="InterPro" id="IPR023267">
    <property type="entry name" value="RCMT"/>
</dbReference>
<comment type="catalytic activity">
    <reaction evidence="12">
        <text>cytidine(967) in 16S rRNA + S-adenosyl-L-methionine = 5-methylcytidine(967) in 16S rRNA + S-adenosyl-L-homocysteine + H(+)</text>
        <dbReference type="Rhea" id="RHEA:42748"/>
        <dbReference type="Rhea" id="RHEA-COMP:10219"/>
        <dbReference type="Rhea" id="RHEA-COMP:10220"/>
        <dbReference type="ChEBI" id="CHEBI:15378"/>
        <dbReference type="ChEBI" id="CHEBI:57856"/>
        <dbReference type="ChEBI" id="CHEBI:59789"/>
        <dbReference type="ChEBI" id="CHEBI:74483"/>
        <dbReference type="ChEBI" id="CHEBI:82748"/>
        <dbReference type="EC" id="2.1.1.176"/>
    </reaction>
</comment>
<evidence type="ECO:0000313" key="16">
    <source>
        <dbReference type="Proteomes" id="UP000070366"/>
    </source>
</evidence>
<keyword evidence="7 13" id="KW-0808">Transferase</keyword>
<dbReference type="InterPro" id="IPR006027">
    <property type="entry name" value="NusB_RsmB_TIM44"/>
</dbReference>
<dbReference type="PROSITE" id="PS51686">
    <property type="entry name" value="SAM_MT_RSMB_NOP"/>
    <property type="match status" value="1"/>
</dbReference>
<dbReference type="PATRIC" id="fig|626937.4.peg.2185"/>
<dbReference type="GO" id="GO:0003723">
    <property type="term" value="F:RNA binding"/>
    <property type="evidence" value="ECO:0007669"/>
    <property type="project" value="UniProtKB-UniRule"/>
</dbReference>
<dbReference type="Pfam" id="PF01029">
    <property type="entry name" value="NusB"/>
    <property type="match status" value="1"/>
</dbReference>
<dbReference type="PRINTS" id="PR02008">
    <property type="entry name" value="RCMTFAMILY"/>
</dbReference>
<evidence type="ECO:0000256" key="13">
    <source>
        <dbReference type="PROSITE-ProRule" id="PRU01023"/>
    </source>
</evidence>
<feature type="binding site" evidence="13">
    <location>
        <position position="271"/>
    </location>
    <ligand>
        <name>S-adenosyl-L-methionine</name>
        <dbReference type="ChEBI" id="CHEBI:59789"/>
    </ligand>
</feature>
<evidence type="ECO:0000256" key="8">
    <source>
        <dbReference type="ARBA" id="ARBA00022691"/>
    </source>
</evidence>
<keyword evidence="6 13" id="KW-0489">Methyltransferase</keyword>
<feature type="active site" description="Nucleophile" evidence="13">
    <location>
        <position position="369"/>
    </location>
</feature>
<dbReference type="Proteomes" id="UP000070366">
    <property type="component" value="Unassembled WGS sequence"/>
</dbReference>
<keyword evidence="8 13" id="KW-0949">S-adenosyl-L-methionine</keyword>
<keyword evidence="5" id="KW-0698">rRNA processing</keyword>
<evidence type="ECO:0000256" key="1">
    <source>
        <dbReference type="ARBA" id="ARBA00002724"/>
    </source>
</evidence>
<comment type="subcellular location">
    <subcellularLocation>
        <location evidence="2">Cytoplasm</location>
    </subcellularLocation>
</comment>
<keyword evidence="4" id="KW-0963">Cytoplasm</keyword>
<dbReference type="Gene3D" id="3.40.50.150">
    <property type="entry name" value="Vaccinia Virus protein VP39"/>
    <property type="match status" value="1"/>
</dbReference>
<evidence type="ECO:0000256" key="7">
    <source>
        <dbReference type="ARBA" id="ARBA00022679"/>
    </source>
</evidence>
<evidence type="ECO:0000259" key="14">
    <source>
        <dbReference type="PROSITE" id="PS51686"/>
    </source>
</evidence>
<dbReference type="InterPro" id="IPR029063">
    <property type="entry name" value="SAM-dependent_MTases_sf"/>
</dbReference>
<evidence type="ECO:0000256" key="9">
    <source>
        <dbReference type="ARBA" id="ARBA00022884"/>
    </source>
</evidence>
<dbReference type="GO" id="GO:0008649">
    <property type="term" value="F:rRNA methyltransferase activity"/>
    <property type="evidence" value="ECO:0007669"/>
    <property type="project" value="InterPro"/>
</dbReference>